<accession>A0ABM9S217</accession>
<comment type="caution">
    <text evidence="2">The sequence shown here is derived from an EMBL/GenBank/DDBJ whole genome shotgun (WGS) entry which is preliminary data.</text>
</comment>
<reference evidence="2 3" key="1">
    <citation type="submission" date="2015-03" db="EMBL/GenBank/DDBJ databases">
        <authorList>
            <consortium name="Pathogen Informatics"/>
            <person name="Murphy D."/>
        </authorList>
    </citation>
    <scope>NUCLEOTIDE SEQUENCE [LARGE SCALE GENOMIC DNA]</scope>
    <source>
        <strain evidence="2 3">IP05342</strain>
    </source>
</reference>
<keyword evidence="3" id="KW-1185">Reference proteome</keyword>
<evidence type="ECO:0000256" key="1">
    <source>
        <dbReference type="SAM" id="Phobius"/>
    </source>
</evidence>
<gene>
    <name evidence="2" type="ORF">ERS137959_02612</name>
</gene>
<dbReference type="Pfam" id="PF13988">
    <property type="entry name" value="DUF4225"/>
    <property type="match status" value="1"/>
</dbReference>
<proteinExistence type="predicted"/>
<dbReference type="InterPro" id="IPR025320">
    <property type="entry name" value="DUF4225"/>
</dbReference>
<sequence>MDIHLNQKSRFIEYYQAIAMTNSDKLLRVARDVSRFVLRDALVRARFENEIKDFISEQMKIIKSARTESDCKIAIDNLNKECSNLLEQDLMLKTKRAKTVVSIELKKDRDTWGYVIQGVYLTLSGLTILGGITLTAGSLASGNIIGVMAGVTIVLHGANSLQEVYMNLKNDTDSSAGLIQNGYIATAEFLGFEKKVGVLAYNFMSIGLSGYGMARMVLKPDDWRLFRYIPTDYVRNIKTMGYGSLAIEGTGNALSVKAINDRK</sequence>
<feature type="transmembrane region" description="Helical" evidence="1">
    <location>
        <begin position="140"/>
        <end position="159"/>
    </location>
</feature>
<keyword evidence="1" id="KW-0812">Transmembrane</keyword>
<evidence type="ECO:0000313" key="2">
    <source>
        <dbReference type="EMBL" id="CND94228.1"/>
    </source>
</evidence>
<dbReference type="Proteomes" id="UP000041601">
    <property type="component" value="Unassembled WGS sequence"/>
</dbReference>
<name>A0ABM9S217_YEREN</name>
<organism evidence="2 3">
    <name type="scientific">Yersinia enterocolitica</name>
    <dbReference type="NCBI Taxonomy" id="630"/>
    <lineage>
        <taxon>Bacteria</taxon>
        <taxon>Pseudomonadati</taxon>
        <taxon>Pseudomonadota</taxon>
        <taxon>Gammaproteobacteria</taxon>
        <taxon>Enterobacterales</taxon>
        <taxon>Yersiniaceae</taxon>
        <taxon>Yersinia</taxon>
    </lineage>
</organism>
<feature type="transmembrane region" description="Helical" evidence="1">
    <location>
        <begin position="112"/>
        <end position="134"/>
    </location>
</feature>
<protein>
    <submittedName>
        <fullName evidence="2">Inner membrane protein</fullName>
    </submittedName>
</protein>
<keyword evidence="1" id="KW-1133">Transmembrane helix</keyword>
<dbReference type="EMBL" id="CPXJ01000031">
    <property type="protein sequence ID" value="CND94228.1"/>
    <property type="molecule type" value="Genomic_DNA"/>
</dbReference>
<keyword evidence="1" id="KW-0472">Membrane</keyword>
<evidence type="ECO:0000313" key="3">
    <source>
        <dbReference type="Proteomes" id="UP000041601"/>
    </source>
</evidence>